<dbReference type="OrthoDB" id="9805682at2"/>
<dbReference type="EMBL" id="NPDN01000003">
    <property type="protein sequence ID" value="PJZ26030.1"/>
    <property type="molecule type" value="Genomic_DNA"/>
</dbReference>
<keyword evidence="6 8" id="KW-1133">Transmembrane helix</keyword>
<comment type="subcellular location">
    <subcellularLocation>
        <location evidence="1">Cell inner membrane</location>
        <topology evidence="1">Multi-pass membrane protein</topology>
    </subcellularLocation>
</comment>
<evidence type="ECO:0000256" key="8">
    <source>
        <dbReference type="SAM" id="Phobius"/>
    </source>
</evidence>
<name>A0A2M9XEE2_9LEPT</name>
<feature type="domain" description="Type II secretion system protein GspF" evidence="9">
    <location>
        <begin position="72"/>
        <end position="195"/>
    </location>
</feature>
<evidence type="ECO:0000256" key="1">
    <source>
        <dbReference type="ARBA" id="ARBA00004429"/>
    </source>
</evidence>
<dbReference type="Gene3D" id="1.20.81.30">
    <property type="entry name" value="Type II secretion system (T2SS), domain F"/>
    <property type="match status" value="2"/>
</dbReference>
<evidence type="ECO:0000256" key="5">
    <source>
        <dbReference type="ARBA" id="ARBA00022692"/>
    </source>
</evidence>
<evidence type="ECO:0000256" key="6">
    <source>
        <dbReference type="ARBA" id="ARBA00022989"/>
    </source>
</evidence>
<dbReference type="Pfam" id="PF00482">
    <property type="entry name" value="T2SSF"/>
    <property type="match status" value="2"/>
</dbReference>
<dbReference type="PANTHER" id="PTHR30012:SF0">
    <property type="entry name" value="TYPE II SECRETION SYSTEM PROTEIN F-RELATED"/>
    <property type="match status" value="1"/>
</dbReference>
<comment type="similarity">
    <text evidence="2">Belongs to the GSP F family.</text>
</comment>
<organism evidence="10 11">
    <name type="scientific">Leptospira hartskeerlii</name>
    <dbReference type="NCBI Taxonomy" id="2023177"/>
    <lineage>
        <taxon>Bacteria</taxon>
        <taxon>Pseudomonadati</taxon>
        <taxon>Spirochaetota</taxon>
        <taxon>Spirochaetia</taxon>
        <taxon>Leptospirales</taxon>
        <taxon>Leptospiraceae</taxon>
        <taxon>Leptospira</taxon>
    </lineage>
</organism>
<accession>A0A2M9XEE2</accession>
<dbReference type="AlphaFoldDB" id="A0A2M9XEE2"/>
<sequence>MALYTYTAFNKKGKEEKGIIDAPNIQSARAKLKSKGFYVRQISEDAERKDRELFPFLARLLYRVPKKIIGLFSRQLGTLLGAGIPLDKSLSSIIEQTDHEVFRKVVIAMQADITEGSSLSDSMRKHPDVFPNQYPSLVSVGERTGDYETALMRLAEMEEKNLQLKGKVTTALVYPGIIFCLLQIVIIFLLTTVVPQIEHLFVEFNATLPVITRIVIGSSRILTGYWFLIFPMIGAGVVGFFFYKSTPEGKEKWEKFVLKIPIIRTLNKKVLISNFARNLGILLTNRVPLIISLQIVEQIVNHSVFGQEIRNACDRIREGEKLSAAFTGSEILPQLVIGMMSAGEVSDRVPEMLNKLAEIYDQEVDSALKNATQAIEPLMLVFMGFAIGIIMAAIIVPMFSLTQNLQGI</sequence>
<dbReference type="Proteomes" id="UP000232196">
    <property type="component" value="Unassembled WGS sequence"/>
</dbReference>
<proteinExistence type="inferred from homology"/>
<keyword evidence="11" id="KW-1185">Reference proteome</keyword>
<evidence type="ECO:0000256" key="3">
    <source>
        <dbReference type="ARBA" id="ARBA00022475"/>
    </source>
</evidence>
<feature type="domain" description="Type II secretion system protein GspF" evidence="9">
    <location>
        <begin position="275"/>
        <end position="397"/>
    </location>
</feature>
<evidence type="ECO:0000256" key="4">
    <source>
        <dbReference type="ARBA" id="ARBA00022519"/>
    </source>
</evidence>
<dbReference type="GO" id="GO:0005886">
    <property type="term" value="C:plasma membrane"/>
    <property type="evidence" value="ECO:0007669"/>
    <property type="project" value="UniProtKB-SubCell"/>
</dbReference>
<evidence type="ECO:0000256" key="7">
    <source>
        <dbReference type="ARBA" id="ARBA00023136"/>
    </source>
</evidence>
<dbReference type="InterPro" id="IPR018076">
    <property type="entry name" value="T2SS_GspF_dom"/>
</dbReference>
<keyword evidence="3" id="KW-1003">Cell membrane</keyword>
<comment type="caution">
    <text evidence="10">The sequence shown here is derived from an EMBL/GenBank/DDBJ whole genome shotgun (WGS) entry which is preliminary data.</text>
</comment>
<keyword evidence="4" id="KW-0997">Cell inner membrane</keyword>
<evidence type="ECO:0000259" key="9">
    <source>
        <dbReference type="Pfam" id="PF00482"/>
    </source>
</evidence>
<gene>
    <name evidence="10" type="ORF">CH357_05870</name>
</gene>
<keyword evidence="5 8" id="KW-0812">Transmembrane</keyword>
<dbReference type="FunFam" id="1.20.81.30:FF:000001">
    <property type="entry name" value="Type II secretion system protein F"/>
    <property type="match status" value="1"/>
</dbReference>
<keyword evidence="7 8" id="KW-0472">Membrane</keyword>
<feature type="transmembrane region" description="Helical" evidence="8">
    <location>
        <begin position="172"/>
        <end position="194"/>
    </location>
</feature>
<dbReference type="RefSeq" id="WP_100705830.1">
    <property type="nucleotide sequence ID" value="NZ_NPDL01000003.1"/>
</dbReference>
<protein>
    <submittedName>
        <fullName evidence="10">Type II secretion system protein F</fullName>
    </submittedName>
</protein>
<feature type="transmembrane region" description="Helical" evidence="8">
    <location>
        <begin position="225"/>
        <end position="243"/>
    </location>
</feature>
<dbReference type="InterPro" id="IPR003004">
    <property type="entry name" value="GspF/PilC"/>
</dbReference>
<reference evidence="10 11" key="1">
    <citation type="submission" date="2017-07" db="EMBL/GenBank/DDBJ databases">
        <title>Leptospira spp. isolated from tropical soils.</title>
        <authorList>
            <person name="Thibeaux R."/>
            <person name="Iraola G."/>
            <person name="Ferres I."/>
            <person name="Bierque E."/>
            <person name="Girault D."/>
            <person name="Soupe-Gilbert M.-E."/>
            <person name="Picardeau M."/>
            <person name="Goarant C."/>
        </authorList>
    </citation>
    <scope>NUCLEOTIDE SEQUENCE [LARGE SCALE GENOMIC DNA]</scope>
    <source>
        <strain evidence="10 11">MCA1-C-A1</strain>
    </source>
</reference>
<dbReference type="InterPro" id="IPR042094">
    <property type="entry name" value="T2SS_GspF_sf"/>
</dbReference>
<evidence type="ECO:0000313" key="10">
    <source>
        <dbReference type="EMBL" id="PJZ26030.1"/>
    </source>
</evidence>
<evidence type="ECO:0000313" key="11">
    <source>
        <dbReference type="Proteomes" id="UP000232196"/>
    </source>
</evidence>
<dbReference type="PRINTS" id="PR00812">
    <property type="entry name" value="BCTERIALGSPF"/>
</dbReference>
<feature type="transmembrane region" description="Helical" evidence="8">
    <location>
        <begin position="378"/>
        <end position="399"/>
    </location>
</feature>
<dbReference type="PANTHER" id="PTHR30012">
    <property type="entry name" value="GENERAL SECRETION PATHWAY PROTEIN"/>
    <property type="match status" value="1"/>
</dbReference>
<evidence type="ECO:0000256" key="2">
    <source>
        <dbReference type="ARBA" id="ARBA00005745"/>
    </source>
</evidence>